<proteinExistence type="predicted"/>
<feature type="non-terminal residue" evidence="1">
    <location>
        <position position="1"/>
    </location>
</feature>
<dbReference type="EMBL" id="LAZR01003650">
    <property type="protein sequence ID" value="KKN16083.1"/>
    <property type="molecule type" value="Genomic_DNA"/>
</dbReference>
<gene>
    <name evidence="1" type="ORF">LCGC14_0979380</name>
</gene>
<name>A0A0F9RFQ5_9ZZZZ</name>
<protein>
    <submittedName>
        <fullName evidence="1">Uncharacterized protein</fullName>
    </submittedName>
</protein>
<accession>A0A0F9RFQ5</accession>
<reference evidence="1" key="1">
    <citation type="journal article" date="2015" name="Nature">
        <title>Complex archaea that bridge the gap between prokaryotes and eukaryotes.</title>
        <authorList>
            <person name="Spang A."/>
            <person name="Saw J.H."/>
            <person name="Jorgensen S.L."/>
            <person name="Zaremba-Niedzwiedzka K."/>
            <person name="Martijn J."/>
            <person name="Lind A.E."/>
            <person name="van Eijk R."/>
            <person name="Schleper C."/>
            <person name="Guy L."/>
            <person name="Ettema T.J."/>
        </authorList>
    </citation>
    <scope>NUCLEOTIDE SEQUENCE</scope>
</reference>
<dbReference type="AlphaFoldDB" id="A0A0F9RFQ5"/>
<comment type="caution">
    <text evidence="1">The sequence shown here is derived from an EMBL/GenBank/DDBJ whole genome shotgun (WGS) entry which is preliminary data.</text>
</comment>
<sequence length="50" mass="5419">HGDAKAAEIAIGRAHRELTQLLELWPVGQGATFHVLVTVDRKGRGDPYAP</sequence>
<evidence type="ECO:0000313" key="1">
    <source>
        <dbReference type="EMBL" id="KKN16083.1"/>
    </source>
</evidence>
<organism evidence="1">
    <name type="scientific">marine sediment metagenome</name>
    <dbReference type="NCBI Taxonomy" id="412755"/>
    <lineage>
        <taxon>unclassified sequences</taxon>
        <taxon>metagenomes</taxon>
        <taxon>ecological metagenomes</taxon>
    </lineage>
</organism>